<feature type="non-terminal residue" evidence="2">
    <location>
        <position position="344"/>
    </location>
</feature>
<dbReference type="Proteomes" id="UP000749646">
    <property type="component" value="Unassembled WGS sequence"/>
</dbReference>
<name>A0A9P6M1S3_9FUNG</name>
<evidence type="ECO:0000313" key="2">
    <source>
        <dbReference type="EMBL" id="KAF9961620.1"/>
    </source>
</evidence>
<dbReference type="OrthoDB" id="5570013at2759"/>
<reference evidence="2" key="1">
    <citation type="journal article" date="2020" name="Fungal Divers.">
        <title>Resolving the Mortierellaceae phylogeny through synthesis of multi-gene phylogenetics and phylogenomics.</title>
        <authorList>
            <person name="Vandepol N."/>
            <person name="Liber J."/>
            <person name="Desiro A."/>
            <person name="Na H."/>
            <person name="Kennedy M."/>
            <person name="Barry K."/>
            <person name="Grigoriev I.V."/>
            <person name="Miller A.N."/>
            <person name="O'Donnell K."/>
            <person name="Stajich J.E."/>
            <person name="Bonito G."/>
        </authorList>
    </citation>
    <scope>NUCLEOTIDE SEQUENCE</scope>
    <source>
        <strain evidence="2">MES-2147</strain>
    </source>
</reference>
<keyword evidence="3" id="KW-1185">Reference proteome</keyword>
<sequence>MFASLVGLIHQPSIAIRVAKDDSTFDTREYPNLIFLATGKVQGKIRLIHNKADDSKLGMISTRIWVTKENDRDEVAVQTSFENRTLTFTLEGPTRFSSFNIYHETTIQIPSSCGYMGQLRIDAPNSSFSGEAQDDLRWDCVQAKLSGSAIALQSLHADSIILRTSNSGISGAFDAGHISLITTNGSIAAKLIVQEPTDGRQSTVMSETSNASISLHVDATPTTNGLWMETTTKNGKVAIGALLGPSTAGSYIGSITENGKIDFNLDASQTGQPLDVYNKTSNGSVISSIMAPHQQPFKGHVQSTNGSVTVNLSEEFQGRFMLDTTNGSTSVEGSALQFDQDQVC</sequence>
<proteinExistence type="predicted"/>
<gene>
    <name evidence="2" type="ORF">BGZ65_010425</name>
</gene>
<evidence type="ECO:0000259" key="1">
    <source>
        <dbReference type="Pfam" id="PF24016"/>
    </source>
</evidence>
<dbReference type="InterPro" id="IPR055754">
    <property type="entry name" value="DUF7330"/>
</dbReference>
<dbReference type="Pfam" id="PF24016">
    <property type="entry name" value="DUF7330"/>
    <property type="match status" value="1"/>
</dbReference>
<organism evidence="2 3">
    <name type="scientific">Modicella reniformis</name>
    <dbReference type="NCBI Taxonomy" id="1440133"/>
    <lineage>
        <taxon>Eukaryota</taxon>
        <taxon>Fungi</taxon>
        <taxon>Fungi incertae sedis</taxon>
        <taxon>Mucoromycota</taxon>
        <taxon>Mortierellomycotina</taxon>
        <taxon>Mortierellomycetes</taxon>
        <taxon>Mortierellales</taxon>
        <taxon>Mortierellaceae</taxon>
        <taxon>Modicella</taxon>
    </lineage>
</organism>
<feature type="domain" description="DUF7330" evidence="1">
    <location>
        <begin position="269"/>
        <end position="331"/>
    </location>
</feature>
<protein>
    <recommendedName>
        <fullName evidence="1">DUF7330 domain-containing protein</fullName>
    </recommendedName>
</protein>
<dbReference type="EMBL" id="JAAAHW010006408">
    <property type="protein sequence ID" value="KAF9961620.1"/>
    <property type="molecule type" value="Genomic_DNA"/>
</dbReference>
<comment type="caution">
    <text evidence="2">The sequence shown here is derived from an EMBL/GenBank/DDBJ whole genome shotgun (WGS) entry which is preliminary data.</text>
</comment>
<evidence type="ECO:0000313" key="3">
    <source>
        <dbReference type="Proteomes" id="UP000749646"/>
    </source>
</evidence>
<accession>A0A9P6M1S3</accession>
<dbReference type="AlphaFoldDB" id="A0A9P6M1S3"/>